<dbReference type="FunFam" id="3.30.2460.20:FF:000001">
    <property type="entry name" value="Wnt homolog"/>
    <property type="match status" value="1"/>
</dbReference>
<name>A0A6P6XP91_DERPT</name>
<evidence type="ECO:0000256" key="10">
    <source>
        <dbReference type="RuleBase" id="RU003500"/>
    </source>
</evidence>
<dbReference type="SMART" id="SM00097">
    <property type="entry name" value="WNT1"/>
    <property type="match status" value="1"/>
</dbReference>
<organism evidence="11 12">
    <name type="scientific">Dermatophagoides pteronyssinus</name>
    <name type="common">European house dust mite</name>
    <dbReference type="NCBI Taxonomy" id="6956"/>
    <lineage>
        <taxon>Eukaryota</taxon>
        <taxon>Metazoa</taxon>
        <taxon>Ecdysozoa</taxon>
        <taxon>Arthropoda</taxon>
        <taxon>Chelicerata</taxon>
        <taxon>Arachnida</taxon>
        <taxon>Acari</taxon>
        <taxon>Acariformes</taxon>
        <taxon>Sarcoptiformes</taxon>
        <taxon>Astigmata</taxon>
        <taxon>Psoroptidia</taxon>
        <taxon>Analgoidea</taxon>
        <taxon>Pyroglyphidae</taxon>
        <taxon>Dermatophagoidinae</taxon>
        <taxon>Dermatophagoides</taxon>
    </lineage>
</organism>
<keyword evidence="6 10" id="KW-0879">Wnt signaling pathway</keyword>
<dbReference type="PRINTS" id="PR01349">
    <property type="entry name" value="WNTPROTEIN"/>
</dbReference>
<dbReference type="KEGG" id="dpte:113789880"/>
<dbReference type="Pfam" id="PF00110">
    <property type="entry name" value="wnt"/>
    <property type="match status" value="1"/>
</dbReference>
<dbReference type="Gene3D" id="3.30.2460.20">
    <property type="match status" value="1"/>
</dbReference>
<evidence type="ECO:0000256" key="5">
    <source>
        <dbReference type="ARBA" id="ARBA00022530"/>
    </source>
</evidence>
<dbReference type="GO" id="GO:0000902">
    <property type="term" value="P:cell morphogenesis"/>
    <property type="evidence" value="ECO:0007669"/>
    <property type="project" value="UniProtKB-ARBA"/>
</dbReference>
<proteinExistence type="inferred from homology"/>
<dbReference type="GO" id="GO:0005109">
    <property type="term" value="F:frizzled binding"/>
    <property type="evidence" value="ECO:0007669"/>
    <property type="project" value="TreeGrafter"/>
</dbReference>
<dbReference type="InterPro" id="IPR005817">
    <property type="entry name" value="Wnt"/>
</dbReference>
<evidence type="ECO:0000313" key="11">
    <source>
        <dbReference type="Proteomes" id="UP000515146"/>
    </source>
</evidence>
<keyword evidence="3 10" id="KW-0217">Developmental protein</keyword>
<evidence type="ECO:0000256" key="2">
    <source>
        <dbReference type="ARBA" id="ARBA00005683"/>
    </source>
</evidence>
<dbReference type="InParanoid" id="A0A6P6XP91"/>
<dbReference type="OrthoDB" id="5945655at2759"/>
<dbReference type="GO" id="GO:0030182">
    <property type="term" value="P:neuron differentiation"/>
    <property type="evidence" value="ECO:0007669"/>
    <property type="project" value="TreeGrafter"/>
</dbReference>
<dbReference type="FunCoup" id="A0A6P6XP91">
    <property type="interactions" value="9"/>
</dbReference>
<protein>
    <recommendedName>
        <fullName evidence="10">Protein Wnt</fullName>
    </recommendedName>
</protein>
<comment type="function">
    <text evidence="10">Ligand for members of the frizzled family of seven transmembrane receptors.</text>
</comment>
<accession>A0A6P6XP91</accession>
<evidence type="ECO:0000256" key="6">
    <source>
        <dbReference type="ARBA" id="ARBA00022687"/>
    </source>
</evidence>
<dbReference type="AlphaFoldDB" id="A0A6P6XP91"/>
<dbReference type="GO" id="GO:0060070">
    <property type="term" value="P:canonical Wnt signaling pathway"/>
    <property type="evidence" value="ECO:0007669"/>
    <property type="project" value="TreeGrafter"/>
</dbReference>
<keyword evidence="5" id="KW-0272">Extracellular matrix</keyword>
<dbReference type="Proteomes" id="UP000515146">
    <property type="component" value="Unplaced"/>
</dbReference>
<dbReference type="PROSITE" id="PS00246">
    <property type="entry name" value="WNT1"/>
    <property type="match status" value="1"/>
</dbReference>
<evidence type="ECO:0000256" key="8">
    <source>
        <dbReference type="ARBA" id="ARBA00023180"/>
    </source>
</evidence>
<keyword evidence="7" id="KW-1015">Disulfide bond</keyword>
<dbReference type="GO" id="GO:0005615">
    <property type="term" value="C:extracellular space"/>
    <property type="evidence" value="ECO:0007669"/>
    <property type="project" value="TreeGrafter"/>
</dbReference>
<comment type="similarity">
    <text evidence="2 10">Belongs to the Wnt family.</text>
</comment>
<dbReference type="RefSeq" id="XP_027195272.1">
    <property type="nucleotide sequence ID" value="XM_027339471.1"/>
</dbReference>
<reference evidence="12" key="1">
    <citation type="submission" date="2025-08" db="UniProtKB">
        <authorList>
            <consortium name="RefSeq"/>
        </authorList>
    </citation>
    <scope>IDENTIFICATION</scope>
    <source>
        <strain evidence="12">Airmid</strain>
    </source>
</reference>
<dbReference type="CDD" id="cd19337">
    <property type="entry name" value="Wnt_Wnt5"/>
    <property type="match status" value="1"/>
</dbReference>
<dbReference type="InterPro" id="IPR043158">
    <property type="entry name" value="Wnt_C"/>
</dbReference>
<keyword evidence="8" id="KW-0325">Glycoprotein</keyword>
<gene>
    <name evidence="12" type="primary">LOC113789880</name>
</gene>
<comment type="subcellular location">
    <subcellularLocation>
        <location evidence="1 10">Secreted</location>
        <location evidence="1 10">Extracellular space</location>
        <location evidence="1 10">Extracellular matrix</location>
    </subcellularLocation>
</comment>
<dbReference type="GO" id="GO:0007517">
    <property type="term" value="P:muscle organ development"/>
    <property type="evidence" value="ECO:0007669"/>
    <property type="project" value="UniProtKB-ARBA"/>
</dbReference>
<evidence type="ECO:0000256" key="4">
    <source>
        <dbReference type="ARBA" id="ARBA00022525"/>
    </source>
</evidence>
<dbReference type="GO" id="GO:0005125">
    <property type="term" value="F:cytokine activity"/>
    <property type="evidence" value="ECO:0007669"/>
    <property type="project" value="TreeGrafter"/>
</dbReference>
<dbReference type="InterPro" id="IPR018161">
    <property type="entry name" value="Wnt_CS"/>
</dbReference>
<keyword evidence="11" id="KW-1185">Reference proteome</keyword>
<evidence type="ECO:0000256" key="7">
    <source>
        <dbReference type="ARBA" id="ARBA00023157"/>
    </source>
</evidence>
<evidence type="ECO:0000313" key="12">
    <source>
        <dbReference type="RefSeq" id="XP_027195272.1"/>
    </source>
</evidence>
<evidence type="ECO:0000256" key="3">
    <source>
        <dbReference type="ARBA" id="ARBA00022473"/>
    </source>
</evidence>
<evidence type="ECO:0000256" key="1">
    <source>
        <dbReference type="ARBA" id="ARBA00004498"/>
    </source>
</evidence>
<keyword evidence="9" id="KW-0449">Lipoprotein</keyword>
<dbReference type="PANTHER" id="PTHR12027:SF77">
    <property type="entry name" value="PROTEIN WNT-5"/>
    <property type="match status" value="1"/>
</dbReference>
<dbReference type="GO" id="GO:0045165">
    <property type="term" value="P:cell fate commitment"/>
    <property type="evidence" value="ECO:0007669"/>
    <property type="project" value="TreeGrafter"/>
</dbReference>
<evidence type="ECO:0000256" key="9">
    <source>
        <dbReference type="ARBA" id="ARBA00023288"/>
    </source>
</evidence>
<dbReference type="OMA" id="ELNSCGC"/>
<sequence length="496" mass="54890">MYLLITKTTSSSSLSSSSSSKTTTTSLFVWLLSQILFGQLQMAMLVHATGGTWINLGMQGISLTNNELYPTDLSSYELNTLGNMNSGSMSPNSYMLVNGDGNGVNSVLSTNGFGQVTSTATGSGSHSMFGNNHYGMDSSEINSGIIGNVGGNPVPYGTNGNNNSNNNNYYNNNDYNKQQKKKLFCNELKGLSKGQTQLCNLYQDHIPHIGRGARLGINECQYQFKSQRWNCSTVDDSSVFGHVLNIASRESAFAHAISAAGVVYAIARACRDGQLSHCSCGRSARPKSLNQEWIWGGCGDNLDYGYRFSKSFIDVREKEKNLQKGSRELARKLMNLHNNEAGRRAVIRKTRATCKCHGVSGSCSVVTCWQQLLSFREVGDFLKDKYDGATEVRLNKRSKLQVRHPSFTRPTAEDLLYIDDSPDYCDHNNKTGTYGTQGRYCNRTSKGTDGCNLMCCGRGYNTQKVTVKERCNCKFHWCCYVECKTCTRTIDLYTCK</sequence>
<dbReference type="PANTHER" id="PTHR12027">
    <property type="entry name" value="WNT RELATED"/>
    <property type="match status" value="1"/>
</dbReference>
<keyword evidence="4" id="KW-0964">Secreted</keyword>